<gene>
    <name evidence="1" type="ORF">ACFPZN_29730</name>
</gene>
<evidence type="ECO:0000313" key="2">
    <source>
        <dbReference type="Proteomes" id="UP001596074"/>
    </source>
</evidence>
<organism evidence="1 2">
    <name type="scientific">Actinomadura rugatobispora</name>
    <dbReference type="NCBI Taxonomy" id="1994"/>
    <lineage>
        <taxon>Bacteria</taxon>
        <taxon>Bacillati</taxon>
        <taxon>Actinomycetota</taxon>
        <taxon>Actinomycetes</taxon>
        <taxon>Streptosporangiales</taxon>
        <taxon>Thermomonosporaceae</taxon>
        <taxon>Actinomadura</taxon>
    </lineage>
</organism>
<sequence>MDTMVQSIDNLTALTGRVAEIGPHPRLAGWDRVLMDVLDAGPVPGRADLLSRRAGERLELAVRHDLLGNAAPGATLRLRAKLSSGEVIAEPHPDEGDFTVRPP</sequence>
<dbReference type="RefSeq" id="WP_378285552.1">
    <property type="nucleotide sequence ID" value="NZ_JBHSON010000046.1"/>
</dbReference>
<comment type="caution">
    <text evidence="1">The sequence shown here is derived from an EMBL/GenBank/DDBJ whole genome shotgun (WGS) entry which is preliminary data.</text>
</comment>
<dbReference type="Proteomes" id="UP001596074">
    <property type="component" value="Unassembled WGS sequence"/>
</dbReference>
<proteinExistence type="predicted"/>
<accession>A0ABW1A4A3</accession>
<name>A0ABW1A4A3_9ACTN</name>
<evidence type="ECO:0000313" key="1">
    <source>
        <dbReference type="EMBL" id="MFC5749827.1"/>
    </source>
</evidence>
<keyword evidence="2" id="KW-1185">Reference proteome</keyword>
<reference evidence="2" key="1">
    <citation type="journal article" date="2019" name="Int. J. Syst. Evol. Microbiol.">
        <title>The Global Catalogue of Microorganisms (GCM) 10K type strain sequencing project: providing services to taxonomists for standard genome sequencing and annotation.</title>
        <authorList>
            <consortium name="The Broad Institute Genomics Platform"/>
            <consortium name="The Broad Institute Genome Sequencing Center for Infectious Disease"/>
            <person name="Wu L."/>
            <person name="Ma J."/>
        </authorList>
    </citation>
    <scope>NUCLEOTIDE SEQUENCE [LARGE SCALE GENOMIC DNA]</scope>
    <source>
        <strain evidence="2">KCTC 42087</strain>
    </source>
</reference>
<dbReference type="EMBL" id="JBHSON010000046">
    <property type="protein sequence ID" value="MFC5749827.1"/>
    <property type="molecule type" value="Genomic_DNA"/>
</dbReference>
<protein>
    <submittedName>
        <fullName evidence="1">Uncharacterized protein</fullName>
    </submittedName>
</protein>